<comment type="caution">
    <text evidence="2">The sequence shown here is derived from an EMBL/GenBank/DDBJ whole genome shotgun (WGS) entry which is preliminary data.</text>
</comment>
<dbReference type="CDD" id="cd04301">
    <property type="entry name" value="NAT_SF"/>
    <property type="match status" value="1"/>
</dbReference>
<dbReference type="PROSITE" id="PS51186">
    <property type="entry name" value="GNAT"/>
    <property type="match status" value="1"/>
</dbReference>
<dbReference type="InterPro" id="IPR000182">
    <property type="entry name" value="GNAT_dom"/>
</dbReference>
<dbReference type="RefSeq" id="WP_036159362.1">
    <property type="nucleotide sequence ID" value="NZ_AVCX01000001.1"/>
</dbReference>
<dbReference type="eggNOG" id="COG0456">
    <property type="taxonomic scope" value="Bacteria"/>
</dbReference>
<proteinExistence type="predicted"/>
<name>A0A0A3IH41_9BACI</name>
<evidence type="ECO:0000313" key="3">
    <source>
        <dbReference type="Proteomes" id="UP000030437"/>
    </source>
</evidence>
<dbReference type="InterPro" id="IPR016181">
    <property type="entry name" value="Acyl_CoA_acyltransferase"/>
</dbReference>
<dbReference type="STRING" id="1220589.CD32_22940"/>
<gene>
    <name evidence="2" type="ORF">CD32_22940</name>
</gene>
<keyword evidence="3" id="KW-1185">Reference proteome</keyword>
<keyword evidence="2" id="KW-0808">Transferase</keyword>
<dbReference type="OrthoDB" id="511027at2"/>
<dbReference type="GO" id="GO:0016747">
    <property type="term" value="F:acyltransferase activity, transferring groups other than amino-acyl groups"/>
    <property type="evidence" value="ECO:0007669"/>
    <property type="project" value="InterPro"/>
</dbReference>
<organism evidence="2 3">
    <name type="scientific">Lysinibacillus odysseyi 34hs-1 = NBRC 100172</name>
    <dbReference type="NCBI Taxonomy" id="1220589"/>
    <lineage>
        <taxon>Bacteria</taxon>
        <taxon>Bacillati</taxon>
        <taxon>Bacillota</taxon>
        <taxon>Bacilli</taxon>
        <taxon>Bacillales</taxon>
        <taxon>Bacillaceae</taxon>
        <taxon>Lysinibacillus</taxon>
    </lineage>
</organism>
<reference evidence="2 3" key="1">
    <citation type="submission" date="2014-02" db="EMBL/GenBank/DDBJ databases">
        <title>Draft genome sequence of Lysinibacillus odysseyi NBRC 100172.</title>
        <authorList>
            <person name="Zhang F."/>
            <person name="Wang G."/>
            <person name="Zhang L."/>
        </authorList>
    </citation>
    <scope>NUCLEOTIDE SEQUENCE [LARGE SCALE GENOMIC DNA]</scope>
    <source>
        <strain evidence="2 3">NBRC 100172</strain>
    </source>
</reference>
<evidence type="ECO:0000313" key="2">
    <source>
        <dbReference type="EMBL" id="KGR82143.1"/>
    </source>
</evidence>
<dbReference type="Pfam" id="PF00583">
    <property type="entry name" value="Acetyltransf_1"/>
    <property type="match status" value="1"/>
</dbReference>
<dbReference type="Proteomes" id="UP000030437">
    <property type="component" value="Unassembled WGS sequence"/>
</dbReference>
<accession>A0A0A3IH41</accession>
<protein>
    <submittedName>
        <fullName evidence="2">GNAT family acetyltransferase</fullName>
    </submittedName>
</protein>
<feature type="domain" description="N-acetyltransferase" evidence="1">
    <location>
        <begin position="99"/>
        <end position="241"/>
    </location>
</feature>
<dbReference type="Gene3D" id="3.40.630.30">
    <property type="match status" value="1"/>
</dbReference>
<evidence type="ECO:0000259" key="1">
    <source>
        <dbReference type="PROSITE" id="PS51186"/>
    </source>
</evidence>
<sequence length="241" mass="27456">MDALLRQLHQIGVHSIKSNTAVMLEIMETKVQHAEEIDRLIDSLLNTINEGTQKTVIFQCPAHLLQKMDTVQTRMIVEGQRVNYTRSLKETIDNPAASFDIWPVSEKKSISFLSETMGRSEQEAMAFLQSMKEELPSQADYMFTVYYVEDKPAGVVLPHLEPDTDREGRMFWIGMHPDFIGKGLGKNLHLIGLHRLQKEWKAKTYLGSTEINNVPMRNIMVSNGCAERNTVTSLKYANKNT</sequence>
<dbReference type="EMBL" id="JPVP01000060">
    <property type="protein sequence ID" value="KGR82143.1"/>
    <property type="molecule type" value="Genomic_DNA"/>
</dbReference>
<dbReference type="SUPFAM" id="SSF55729">
    <property type="entry name" value="Acyl-CoA N-acyltransferases (Nat)"/>
    <property type="match status" value="1"/>
</dbReference>
<dbReference type="AlphaFoldDB" id="A0A0A3IH41"/>